<evidence type="ECO:0000256" key="2">
    <source>
        <dbReference type="ARBA" id="ARBA00008114"/>
    </source>
</evidence>
<dbReference type="GO" id="GO:0008324">
    <property type="term" value="F:monoatomic cation transmembrane transporter activity"/>
    <property type="evidence" value="ECO:0007669"/>
    <property type="project" value="InterPro"/>
</dbReference>
<dbReference type="PANTHER" id="PTHR43840">
    <property type="entry name" value="MITOCHONDRIAL METAL TRANSPORTER 1-RELATED"/>
    <property type="match status" value="1"/>
</dbReference>
<comment type="caution">
    <text evidence="10">The sequence shown here is derived from an EMBL/GenBank/DDBJ whole genome shotgun (WGS) entry which is preliminary data.</text>
</comment>
<reference evidence="10 11" key="1">
    <citation type="journal article" date="2016" name="Nat. Commun.">
        <title>Thousands of microbial genomes shed light on interconnected biogeochemical processes in an aquifer system.</title>
        <authorList>
            <person name="Anantharaman K."/>
            <person name="Brown C.T."/>
            <person name="Hug L.A."/>
            <person name="Sharon I."/>
            <person name="Castelle C.J."/>
            <person name="Probst A.J."/>
            <person name="Thomas B.C."/>
            <person name="Singh A."/>
            <person name="Wilkins M.J."/>
            <person name="Karaoz U."/>
            <person name="Brodie E.L."/>
            <person name="Williams K.H."/>
            <person name="Hubbard S.S."/>
            <person name="Banfield J.F."/>
        </authorList>
    </citation>
    <scope>NUCLEOTIDE SEQUENCE [LARGE SCALE GENOMIC DNA]</scope>
</reference>
<feature type="transmembrane region" description="Helical" evidence="7">
    <location>
        <begin position="134"/>
        <end position="152"/>
    </location>
</feature>
<dbReference type="Gene3D" id="3.30.70.1350">
    <property type="entry name" value="Cation efflux protein, cytoplasmic domain"/>
    <property type="match status" value="2"/>
</dbReference>
<dbReference type="NCBIfam" id="TIGR01297">
    <property type="entry name" value="CDF"/>
    <property type="match status" value="1"/>
</dbReference>
<dbReference type="Pfam" id="PF01545">
    <property type="entry name" value="Cation_efflux"/>
    <property type="match status" value="1"/>
</dbReference>
<dbReference type="SUPFAM" id="SSF161111">
    <property type="entry name" value="Cation efflux protein transmembrane domain-like"/>
    <property type="match status" value="1"/>
</dbReference>
<evidence type="ECO:0000256" key="6">
    <source>
        <dbReference type="ARBA" id="ARBA00023136"/>
    </source>
</evidence>
<evidence type="ECO:0000256" key="1">
    <source>
        <dbReference type="ARBA" id="ARBA00004141"/>
    </source>
</evidence>
<accession>A0A1F5FFU2</accession>
<feature type="domain" description="Cation efflux protein transmembrane" evidence="8">
    <location>
        <begin position="2"/>
        <end position="158"/>
    </location>
</feature>
<feature type="non-terminal residue" evidence="10">
    <location>
        <position position="1"/>
    </location>
</feature>
<dbReference type="InterPro" id="IPR058533">
    <property type="entry name" value="Cation_efflux_TM"/>
</dbReference>
<dbReference type="STRING" id="1817816.A2Y64_09485"/>
<dbReference type="PANTHER" id="PTHR43840:SF15">
    <property type="entry name" value="MITOCHONDRIAL METAL TRANSPORTER 1-RELATED"/>
    <property type="match status" value="1"/>
</dbReference>
<keyword evidence="3" id="KW-0813">Transport</keyword>
<feature type="transmembrane region" description="Helical" evidence="7">
    <location>
        <begin position="32"/>
        <end position="50"/>
    </location>
</feature>
<dbReference type="Gene3D" id="1.20.1510.10">
    <property type="entry name" value="Cation efflux protein transmembrane domain"/>
    <property type="match status" value="1"/>
</dbReference>
<evidence type="ECO:0000256" key="7">
    <source>
        <dbReference type="SAM" id="Phobius"/>
    </source>
</evidence>
<feature type="transmembrane region" description="Helical" evidence="7">
    <location>
        <begin position="109"/>
        <end position="128"/>
    </location>
</feature>
<dbReference type="SUPFAM" id="SSF160240">
    <property type="entry name" value="Cation efflux protein cytoplasmic domain-like"/>
    <property type="match status" value="2"/>
</dbReference>
<evidence type="ECO:0008006" key="12">
    <source>
        <dbReference type="Google" id="ProtNLM"/>
    </source>
</evidence>
<evidence type="ECO:0000256" key="3">
    <source>
        <dbReference type="ARBA" id="ARBA00022448"/>
    </source>
</evidence>
<evidence type="ECO:0000256" key="4">
    <source>
        <dbReference type="ARBA" id="ARBA00022692"/>
    </source>
</evidence>
<feature type="domain" description="Cation efflux protein cytoplasmic" evidence="9">
    <location>
        <begin position="254"/>
        <end position="328"/>
    </location>
</feature>
<dbReference type="AlphaFoldDB" id="A0A1F5FFU2"/>
<keyword evidence="4 7" id="KW-0812">Transmembrane</keyword>
<feature type="domain" description="Cation efflux protein cytoplasmic" evidence="9">
    <location>
        <begin position="165"/>
        <end position="240"/>
    </location>
</feature>
<organism evidence="10 11">
    <name type="scientific">Candidatus Coatesbacteria bacterium RBG_13_66_14</name>
    <dbReference type="NCBI Taxonomy" id="1817816"/>
    <lineage>
        <taxon>Bacteria</taxon>
        <taxon>Candidatus Coatesiibacteriota</taxon>
    </lineage>
</organism>
<name>A0A1F5FFU2_9BACT</name>
<proteinExistence type="inferred from homology"/>
<dbReference type="InterPro" id="IPR027470">
    <property type="entry name" value="Cation_efflux_CTD"/>
</dbReference>
<keyword evidence="5 7" id="KW-1133">Transmembrane helix</keyword>
<evidence type="ECO:0000259" key="9">
    <source>
        <dbReference type="Pfam" id="PF16916"/>
    </source>
</evidence>
<dbReference type="Proteomes" id="UP000177187">
    <property type="component" value="Unassembled WGS sequence"/>
</dbReference>
<evidence type="ECO:0000259" key="8">
    <source>
        <dbReference type="Pfam" id="PF01545"/>
    </source>
</evidence>
<protein>
    <recommendedName>
        <fullName evidence="12">Cation efflux protein cytoplasmic domain-containing protein</fullName>
    </recommendedName>
</protein>
<dbReference type="EMBL" id="MFAF01000034">
    <property type="protein sequence ID" value="OGD78500.1"/>
    <property type="molecule type" value="Genomic_DNA"/>
</dbReference>
<evidence type="ECO:0000313" key="10">
    <source>
        <dbReference type="EMBL" id="OGD78500.1"/>
    </source>
</evidence>
<dbReference type="InterPro" id="IPR036837">
    <property type="entry name" value="Cation_efflux_CTD_sf"/>
</dbReference>
<sequence>LVSDAVVLLGIRLSDRPADEGHPFGHGRFETLAAFILGLILIGVAVLLGWEGLEKIRHPEPAVPSWIAAVAALVSIVVKEILFRWTRAVARRTGSKAVEANAWHHRSDALSSVVALVAIVGAILVPRWNFLDPVGSIIVALMIGVVGFKVILDAARELTDAGVERELRERMTELTAGVRGVRDVRRICARHMGNLTTVDLVVAVDPEMDVFQAHRVTEHIEANLHKHLPRVGRVFVHVEPLTEPERLDGERNAEIRRAVEEACASIPGLTGFHDLRLHRRASGVALDIHVELDGGLPLAEAHRVADEVRRCLEGLPGVDAVLVHLDPERDED</sequence>
<evidence type="ECO:0000256" key="5">
    <source>
        <dbReference type="ARBA" id="ARBA00022989"/>
    </source>
</evidence>
<dbReference type="Pfam" id="PF16916">
    <property type="entry name" value="ZT_dimer"/>
    <property type="match status" value="2"/>
</dbReference>
<evidence type="ECO:0000313" key="11">
    <source>
        <dbReference type="Proteomes" id="UP000177187"/>
    </source>
</evidence>
<dbReference type="GO" id="GO:0016020">
    <property type="term" value="C:membrane"/>
    <property type="evidence" value="ECO:0007669"/>
    <property type="project" value="UniProtKB-SubCell"/>
</dbReference>
<gene>
    <name evidence="10" type="ORF">A2Y64_09485</name>
</gene>
<feature type="transmembrane region" description="Helical" evidence="7">
    <location>
        <begin position="62"/>
        <end position="82"/>
    </location>
</feature>
<dbReference type="InterPro" id="IPR050291">
    <property type="entry name" value="CDF_Transporter"/>
</dbReference>
<comment type="subcellular location">
    <subcellularLocation>
        <location evidence="1">Membrane</location>
        <topology evidence="1">Multi-pass membrane protein</topology>
    </subcellularLocation>
</comment>
<keyword evidence="6 7" id="KW-0472">Membrane</keyword>
<comment type="similarity">
    <text evidence="2">Belongs to the cation diffusion facilitator (CDF) transporter (TC 2.A.4) family.</text>
</comment>
<dbReference type="InterPro" id="IPR002524">
    <property type="entry name" value="Cation_efflux"/>
</dbReference>
<dbReference type="InterPro" id="IPR027469">
    <property type="entry name" value="Cation_efflux_TMD_sf"/>
</dbReference>